<keyword evidence="3 9" id="KW-0808">Transferase</keyword>
<keyword evidence="10" id="KW-1185">Reference proteome</keyword>
<evidence type="ECO:0000256" key="1">
    <source>
        <dbReference type="ARBA" id="ARBA00011900"/>
    </source>
</evidence>
<dbReference type="PRINTS" id="PR00507">
    <property type="entry name" value="N12N6MTFRASE"/>
</dbReference>
<sequence length="648" mass="72642">MASDIWSVADLLRGDYKRHEYGQVILPLTLLRRLDAVMAPTRATVRDRNASLDIQNKDRLLEIAAKLPFYNVSEQDFTTIAGDAPNVAKNLRDYINGFSPNVRQILARFDLDNQITRLAGAKILYQVVGRFAAMRDLDKLTNHDMGYVFEHLIRKFAEDSNETAGEHFTPREVIKLMVNLLIAPDADTVAGEGQVINILDPACGTGGMLTAAEDHIKSINPKAEVYVFGQEINAESWAICQSDMLMRNQRGHIYFGNCFSDDGYPDKTFDYMLVNPPFGVEWKKVRDAVEGEAELGHAGRFGAGTPRINDGSLLFLQHILDKMESVEGKGARLAIVFNGSPLFTGAAESGESKIRHWILENDWLEGIVALPDQLFYNTGISTYFWILSNRKAAELRQKVILLDARDQWEKMRKSLGDKRKQISSDQIEHITKLYVDALKIAADPGRPDHSKVKIFGTRDFGYHRITVERPLKLRFEITEDALAALENSKALAKWGEQEALITALRPLLGSVWWTKKEAADALHAAVVAGGGLWPGTAAPLKAFWNAVSVSDAQGELQKAKDGTVLPDPGLRDFENVPLVEDIDAYFAREVTPHFPDAWIDYDKTKVGYEIPFTRHFYAYTPPRPLAEIDAELRDLETQIRKLLGEVTT</sequence>
<keyword evidence="5" id="KW-0680">Restriction system</keyword>
<evidence type="ECO:0000256" key="2">
    <source>
        <dbReference type="ARBA" id="ARBA00022603"/>
    </source>
</evidence>
<dbReference type="PANTHER" id="PTHR42933">
    <property type="entry name" value="SLR6095 PROTEIN"/>
    <property type="match status" value="1"/>
</dbReference>
<dbReference type="InterPro" id="IPR002052">
    <property type="entry name" value="DNA_methylase_N6_adenine_CS"/>
</dbReference>
<dbReference type="OrthoDB" id="9784823at2"/>
<dbReference type="GO" id="GO:0009007">
    <property type="term" value="F:site-specific DNA-methyltransferase (adenine-specific) activity"/>
    <property type="evidence" value="ECO:0007669"/>
    <property type="project" value="UniProtKB-EC"/>
</dbReference>
<gene>
    <name evidence="9" type="ORF">FXF65_17865</name>
</gene>
<dbReference type="SUPFAM" id="SSF53335">
    <property type="entry name" value="S-adenosyl-L-methionine-dependent methyltransferases"/>
    <property type="match status" value="1"/>
</dbReference>
<dbReference type="PANTHER" id="PTHR42933:SF3">
    <property type="entry name" value="TYPE I RESTRICTION ENZYME MJAVIII METHYLASE SUBUNIT"/>
    <property type="match status" value="1"/>
</dbReference>
<dbReference type="GO" id="GO:0009307">
    <property type="term" value="P:DNA restriction-modification system"/>
    <property type="evidence" value="ECO:0007669"/>
    <property type="project" value="UniProtKB-KW"/>
</dbReference>
<dbReference type="GO" id="GO:0032259">
    <property type="term" value="P:methylation"/>
    <property type="evidence" value="ECO:0007669"/>
    <property type="project" value="UniProtKB-KW"/>
</dbReference>
<evidence type="ECO:0000256" key="6">
    <source>
        <dbReference type="ARBA" id="ARBA00047942"/>
    </source>
</evidence>
<keyword evidence="2 9" id="KW-0489">Methyltransferase</keyword>
<dbReference type="EC" id="2.1.1.72" evidence="1"/>
<reference evidence="9 10" key="1">
    <citation type="submission" date="2019-08" db="EMBL/GenBank/DDBJ databases">
        <title>Actinomadura sp. nov. CYP1-5 isolated from mountain soil.</title>
        <authorList>
            <person name="Songsumanus A."/>
            <person name="Kuncharoen N."/>
            <person name="Kudo T."/>
            <person name="Yuki M."/>
            <person name="Igarashi Y."/>
            <person name="Tanasupawat S."/>
        </authorList>
    </citation>
    <scope>NUCLEOTIDE SEQUENCE [LARGE SCALE GENOMIC DNA]</scope>
    <source>
        <strain evidence="9 10">GKU157</strain>
    </source>
</reference>
<organism evidence="9 10">
    <name type="scientific">Actinomadura syzygii</name>
    <dbReference type="NCBI Taxonomy" id="1427538"/>
    <lineage>
        <taxon>Bacteria</taxon>
        <taxon>Bacillati</taxon>
        <taxon>Actinomycetota</taxon>
        <taxon>Actinomycetes</taxon>
        <taxon>Streptosporangiales</taxon>
        <taxon>Thermomonosporaceae</taxon>
        <taxon>Actinomadura</taxon>
    </lineage>
</organism>
<dbReference type="PROSITE" id="PS00092">
    <property type="entry name" value="N6_MTASE"/>
    <property type="match status" value="1"/>
</dbReference>
<dbReference type="Pfam" id="PF12161">
    <property type="entry name" value="HsdM_N"/>
    <property type="match status" value="1"/>
</dbReference>
<dbReference type="Pfam" id="PF02384">
    <property type="entry name" value="N6_Mtase"/>
    <property type="match status" value="1"/>
</dbReference>
<evidence type="ECO:0000259" key="7">
    <source>
        <dbReference type="Pfam" id="PF02384"/>
    </source>
</evidence>
<evidence type="ECO:0000256" key="4">
    <source>
        <dbReference type="ARBA" id="ARBA00022691"/>
    </source>
</evidence>
<proteinExistence type="predicted"/>
<dbReference type="EMBL" id="VSFF01000006">
    <property type="protein sequence ID" value="TYC14689.1"/>
    <property type="molecule type" value="Genomic_DNA"/>
</dbReference>
<protein>
    <recommendedName>
        <fullName evidence="1">site-specific DNA-methyltransferase (adenine-specific)</fullName>
        <ecNumber evidence="1">2.1.1.72</ecNumber>
    </recommendedName>
</protein>
<dbReference type="GO" id="GO:0003677">
    <property type="term" value="F:DNA binding"/>
    <property type="evidence" value="ECO:0007669"/>
    <property type="project" value="InterPro"/>
</dbReference>
<evidence type="ECO:0000259" key="8">
    <source>
        <dbReference type="Pfam" id="PF12161"/>
    </source>
</evidence>
<comment type="caution">
    <text evidence="9">The sequence shown here is derived from an EMBL/GenBank/DDBJ whole genome shotgun (WGS) entry which is preliminary data.</text>
</comment>
<dbReference type="InterPro" id="IPR003356">
    <property type="entry name" value="DNA_methylase_A-5"/>
</dbReference>
<dbReference type="RefSeq" id="WP_148351074.1">
    <property type="nucleotide sequence ID" value="NZ_JBHSBF010000036.1"/>
</dbReference>
<accession>A0A5D0UC65</accession>
<dbReference type="InterPro" id="IPR051537">
    <property type="entry name" value="DNA_Adenine_Mtase"/>
</dbReference>
<keyword evidence="4" id="KW-0949">S-adenosyl-L-methionine</keyword>
<feature type="domain" description="DNA methylase adenine-specific" evidence="7">
    <location>
        <begin position="142"/>
        <end position="436"/>
    </location>
</feature>
<dbReference type="Gene3D" id="3.40.50.150">
    <property type="entry name" value="Vaccinia Virus protein VP39"/>
    <property type="match status" value="1"/>
</dbReference>
<dbReference type="Proteomes" id="UP000322634">
    <property type="component" value="Unassembled WGS sequence"/>
</dbReference>
<dbReference type="GO" id="GO:0008170">
    <property type="term" value="F:N-methyltransferase activity"/>
    <property type="evidence" value="ECO:0007669"/>
    <property type="project" value="InterPro"/>
</dbReference>
<evidence type="ECO:0000313" key="10">
    <source>
        <dbReference type="Proteomes" id="UP000322634"/>
    </source>
</evidence>
<comment type="catalytic activity">
    <reaction evidence="6">
        <text>a 2'-deoxyadenosine in DNA + S-adenosyl-L-methionine = an N(6)-methyl-2'-deoxyadenosine in DNA + S-adenosyl-L-homocysteine + H(+)</text>
        <dbReference type="Rhea" id="RHEA:15197"/>
        <dbReference type="Rhea" id="RHEA-COMP:12418"/>
        <dbReference type="Rhea" id="RHEA-COMP:12419"/>
        <dbReference type="ChEBI" id="CHEBI:15378"/>
        <dbReference type="ChEBI" id="CHEBI:57856"/>
        <dbReference type="ChEBI" id="CHEBI:59789"/>
        <dbReference type="ChEBI" id="CHEBI:90615"/>
        <dbReference type="ChEBI" id="CHEBI:90616"/>
        <dbReference type="EC" id="2.1.1.72"/>
    </reaction>
</comment>
<evidence type="ECO:0000256" key="5">
    <source>
        <dbReference type="ARBA" id="ARBA00022747"/>
    </source>
</evidence>
<dbReference type="InterPro" id="IPR022749">
    <property type="entry name" value="D12N6_MeTrfase_N"/>
</dbReference>
<dbReference type="AlphaFoldDB" id="A0A5D0UC65"/>
<name>A0A5D0UC65_9ACTN</name>
<dbReference type="CDD" id="cd02440">
    <property type="entry name" value="AdoMet_MTases"/>
    <property type="match status" value="1"/>
</dbReference>
<feature type="domain" description="N6 adenine-specific DNA methyltransferase N-terminal" evidence="8">
    <location>
        <begin position="2"/>
        <end position="131"/>
    </location>
</feature>
<evidence type="ECO:0000256" key="3">
    <source>
        <dbReference type="ARBA" id="ARBA00022679"/>
    </source>
</evidence>
<dbReference type="InterPro" id="IPR029063">
    <property type="entry name" value="SAM-dependent_MTases_sf"/>
</dbReference>
<evidence type="ECO:0000313" key="9">
    <source>
        <dbReference type="EMBL" id="TYC14689.1"/>
    </source>
</evidence>